<dbReference type="EMBL" id="CP159510">
    <property type="protein sequence ID" value="XCJ16928.1"/>
    <property type="molecule type" value="Genomic_DNA"/>
</dbReference>
<evidence type="ECO:0008006" key="3">
    <source>
        <dbReference type="Google" id="ProtNLM"/>
    </source>
</evidence>
<evidence type="ECO:0000313" key="2">
    <source>
        <dbReference type="EMBL" id="XCJ16928.1"/>
    </source>
</evidence>
<accession>A0AAU8IFF1</accession>
<sequence length="147" mass="16629">MKRITIMLILLMLVAGCAPSPSGSVPESPPSGEPSETVRVILRIMDHTDKYRYYGISVNKVHPDPGQTMVFRIKYIKKKTEILHLDKGDPYRIDLAPAVTNPIDAMKDGTWLKKKIEQADQMDEKHVPIRTYITPVKDNQTVTIEIS</sequence>
<gene>
    <name evidence="2" type="ORF">ABNN70_15190</name>
</gene>
<dbReference type="AlphaFoldDB" id="A0AAU8IFF1"/>
<evidence type="ECO:0000256" key="1">
    <source>
        <dbReference type="SAM" id="SignalP"/>
    </source>
</evidence>
<proteinExistence type="predicted"/>
<dbReference type="RefSeq" id="WP_353948272.1">
    <property type="nucleotide sequence ID" value="NZ_CP159510.1"/>
</dbReference>
<protein>
    <recommendedName>
        <fullName evidence="3">DUF3221 domain-containing protein</fullName>
    </recommendedName>
</protein>
<keyword evidence="1" id="KW-0732">Signal</keyword>
<feature type="signal peptide" evidence="1">
    <location>
        <begin position="1"/>
        <end position="23"/>
    </location>
</feature>
<reference evidence="2" key="1">
    <citation type="submission" date="2024-06" db="EMBL/GenBank/DDBJ databases">
        <authorList>
            <person name="Fan A."/>
            <person name="Zhang F.Y."/>
            <person name="Zhang L."/>
        </authorList>
    </citation>
    <scope>NUCLEOTIDE SEQUENCE</scope>
    <source>
        <strain evidence="2">Y61</strain>
    </source>
</reference>
<feature type="chain" id="PRO_5043840525" description="DUF3221 domain-containing protein" evidence="1">
    <location>
        <begin position="24"/>
        <end position="147"/>
    </location>
</feature>
<organism evidence="2">
    <name type="scientific">Sporolactobacillus sp. Y61</name>
    <dbReference type="NCBI Taxonomy" id="3160863"/>
    <lineage>
        <taxon>Bacteria</taxon>
        <taxon>Bacillati</taxon>
        <taxon>Bacillota</taxon>
        <taxon>Bacilli</taxon>
        <taxon>Bacillales</taxon>
        <taxon>Sporolactobacillaceae</taxon>
        <taxon>Sporolactobacillus</taxon>
    </lineage>
</organism>
<name>A0AAU8IFF1_9BACL</name>
<dbReference type="PROSITE" id="PS51257">
    <property type="entry name" value="PROKAR_LIPOPROTEIN"/>
    <property type="match status" value="1"/>
</dbReference>